<dbReference type="GO" id="GO:0000166">
    <property type="term" value="F:nucleotide binding"/>
    <property type="evidence" value="ECO:0007669"/>
    <property type="project" value="InterPro"/>
</dbReference>
<dbReference type="STRING" id="1003.SAMN04488541_101286"/>
<evidence type="ECO:0000259" key="1">
    <source>
        <dbReference type="Pfam" id="PF01408"/>
    </source>
</evidence>
<dbReference type="InterPro" id="IPR000683">
    <property type="entry name" value="Gfo/Idh/MocA-like_OxRdtase_N"/>
</dbReference>
<dbReference type="AlphaFoldDB" id="A0A1I2F6B9"/>
<organism evidence="3 4">
    <name type="scientific">Thermoflexibacter ruber</name>
    <dbReference type="NCBI Taxonomy" id="1003"/>
    <lineage>
        <taxon>Bacteria</taxon>
        <taxon>Pseudomonadati</taxon>
        <taxon>Bacteroidota</taxon>
        <taxon>Cytophagia</taxon>
        <taxon>Cytophagales</taxon>
        <taxon>Thermoflexibacteraceae</taxon>
        <taxon>Thermoflexibacter</taxon>
    </lineage>
</organism>
<dbReference type="EMBL" id="FONY01000012">
    <property type="protein sequence ID" value="SFF00258.1"/>
    <property type="molecule type" value="Genomic_DNA"/>
</dbReference>
<dbReference type="SUPFAM" id="SSF55347">
    <property type="entry name" value="Glyceraldehyde-3-phosphate dehydrogenase-like, C-terminal domain"/>
    <property type="match status" value="1"/>
</dbReference>
<protein>
    <submittedName>
        <fullName evidence="3">Predicted dehydrogenase</fullName>
    </submittedName>
</protein>
<dbReference type="PANTHER" id="PTHR43249">
    <property type="entry name" value="UDP-N-ACETYL-2-AMINO-2-DEOXY-D-GLUCURONATE OXIDASE"/>
    <property type="match status" value="1"/>
</dbReference>
<evidence type="ECO:0000313" key="4">
    <source>
        <dbReference type="Proteomes" id="UP000199513"/>
    </source>
</evidence>
<dbReference type="PANTHER" id="PTHR43249:SF1">
    <property type="entry name" value="D-GLUCOSIDE 3-DEHYDROGENASE"/>
    <property type="match status" value="1"/>
</dbReference>
<dbReference type="InterPro" id="IPR052515">
    <property type="entry name" value="Gfo/Idh/MocA_Oxidoreductase"/>
</dbReference>
<dbReference type="InterPro" id="IPR036291">
    <property type="entry name" value="NAD(P)-bd_dom_sf"/>
</dbReference>
<dbReference type="Pfam" id="PF01408">
    <property type="entry name" value="GFO_IDH_MocA"/>
    <property type="match status" value="1"/>
</dbReference>
<keyword evidence="4" id="KW-1185">Reference proteome</keyword>
<sequence>MFVNWRLCDWLQKIKKMCGREIKNIEELFCVSIQIFIRLCCFTKRTENRNPYFDLDTVSLLHNPMKIMKQINWGMIGCGNVTEKKSAPAFNKVPHSHLLAVTNRTPEKAKSYAERFGVPRWYSTAEELIADSEVNAIYIATPPDSHLAYTLQAADAGKPVYVEKPMARTYQECLQMIEACQKAKVPLFVAYYRRYLPKFLKVKQLLEQKAIGEPRFVSICLTSPPKKGDTNKENLPWRVIPEIAGGGHFYDLAPHQLDILDFFFGKIVKAEGFSTNQAHLYPAEDLVTGAFAFESGVLGCGVWCFTTSEKGIKDEILIEGSQGNIRFATFDGEPVMLDNENGRQFFAEETPENIQLYLIQAIVNELLGREKCLSTGISGARTNWVLEQLNKRI</sequence>
<dbReference type="Proteomes" id="UP000199513">
    <property type="component" value="Unassembled WGS sequence"/>
</dbReference>
<evidence type="ECO:0000259" key="2">
    <source>
        <dbReference type="Pfam" id="PF22725"/>
    </source>
</evidence>
<dbReference type="Gene3D" id="3.30.360.10">
    <property type="entry name" value="Dihydrodipicolinate Reductase, domain 2"/>
    <property type="match status" value="1"/>
</dbReference>
<name>A0A1I2F6B9_9BACT</name>
<feature type="domain" description="GFO/IDH/MocA-like oxidoreductase" evidence="2">
    <location>
        <begin position="199"/>
        <end position="326"/>
    </location>
</feature>
<dbReference type="SUPFAM" id="SSF51735">
    <property type="entry name" value="NAD(P)-binding Rossmann-fold domains"/>
    <property type="match status" value="1"/>
</dbReference>
<feature type="domain" description="Gfo/Idh/MocA-like oxidoreductase N-terminal" evidence="1">
    <location>
        <begin position="71"/>
        <end position="191"/>
    </location>
</feature>
<proteinExistence type="predicted"/>
<dbReference type="Gene3D" id="3.40.50.720">
    <property type="entry name" value="NAD(P)-binding Rossmann-like Domain"/>
    <property type="match status" value="1"/>
</dbReference>
<gene>
    <name evidence="3" type="ORF">SAMN04488541_101286</name>
</gene>
<evidence type="ECO:0000313" key="3">
    <source>
        <dbReference type="EMBL" id="SFF00258.1"/>
    </source>
</evidence>
<dbReference type="InterPro" id="IPR055170">
    <property type="entry name" value="GFO_IDH_MocA-like_dom"/>
</dbReference>
<accession>A0A1I2F6B9</accession>
<dbReference type="Pfam" id="PF22725">
    <property type="entry name" value="GFO_IDH_MocA_C3"/>
    <property type="match status" value="1"/>
</dbReference>
<reference evidence="3 4" key="1">
    <citation type="submission" date="2016-10" db="EMBL/GenBank/DDBJ databases">
        <authorList>
            <person name="de Groot N.N."/>
        </authorList>
    </citation>
    <scope>NUCLEOTIDE SEQUENCE [LARGE SCALE GENOMIC DNA]</scope>
    <source>
        <strain>GEY</strain>
        <strain evidence="4">DSM 9560</strain>
    </source>
</reference>